<proteinExistence type="predicted"/>
<protein>
    <recommendedName>
        <fullName evidence="6">NAD(P)-dependent oxidoreductase</fullName>
    </recommendedName>
</protein>
<dbReference type="SUPFAM" id="SSF48179">
    <property type="entry name" value="6-phosphogluconate dehydrogenase C-terminal domain-like"/>
    <property type="match status" value="1"/>
</dbReference>
<dbReference type="InterPro" id="IPR051265">
    <property type="entry name" value="HIBADH-related_NP60_sf"/>
</dbReference>
<dbReference type="InterPro" id="IPR015814">
    <property type="entry name" value="Pgluconate_DH_NAD-bd_C"/>
</dbReference>
<reference evidence="4" key="2">
    <citation type="submission" date="2021-08" db="EMBL/GenBank/DDBJ databases">
        <authorList>
            <person name="Tani A."/>
            <person name="Ola A."/>
            <person name="Ogura Y."/>
            <person name="Katsura K."/>
            <person name="Hayashi T."/>
        </authorList>
    </citation>
    <scope>NUCLEOTIDE SEQUENCE</scope>
    <source>
        <strain evidence="4">DSM 23632</strain>
    </source>
</reference>
<keyword evidence="1" id="KW-0560">Oxidoreductase</keyword>
<dbReference type="InterPro" id="IPR013328">
    <property type="entry name" value="6PGD_dom2"/>
</dbReference>
<dbReference type="RefSeq" id="WP_238181086.1">
    <property type="nucleotide sequence ID" value="NZ_BPRB01000033.1"/>
</dbReference>
<dbReference type="Proteomes" id="UP001055057">
    <property type="component" value="Unassembled WGS sequence"/>
</dbReference>
<evidence type="ECO:0000259" key="2">
    <source>
        <dbReference type="Pfam" id="PF03807"/>
    </source>
</evidence>
<dbReference type="PIRSF" id="PIRSF000103">
    <property type="entry name" value="HIBADH"/>
    <property type="match status" value="1"/>
</dbReference>
<feature type="domain" description="Pyrroline-5-carboxylate reductase catalytic N-terminal" evidence="2">
    <location>
        <begin position="3"/>
        <end position="82"/>
    </location>
</feature>
<dbReference type="EMBL" id="BPRB01000033">
    <property type="protein sequence ID" value="GJE58455.1"/>
    <property type="molecule type" value="Genomic_DNA"/>
</dbReference>
<dbReference type="Gene3D" id="3.40.50.720">
    <property type="entry name" value="NAD(P)-binding Rossmann-like Domain"/>
    <property type="match status" value="1"/>
</dbReference>
<dbReference type="SUPFAM" id="SSF51735">
    <property type="entry name" value="NAD(P)-binding Rossmann-fold domains"/>
    <property type="match status" value="1"/>
</dbReference>
<dbReference type="InterPro" id="IPR036291">
    <property type="entry name" value="NAD(P)-bd_dom_sf"/>
</dbReference>
<gene>
    <name evidence="4" type="ORF">MPOCJGCO_0536</name>
</gene>
<reference evidence="4" key="1">
    <citation type="journal article" date="2021" name="Front. Microbiol.">
        <title>Comprehensive Comparative Genomics and Phenotyping of Methylobacterium Species.</title>
        <authorList>
            <person name="Alessa O."/>
            <person name="Ogura Y."/>
            <person name="Fujitani Y."/>
            <person name="Takami H."/>
            <person name="Hayashi T."/>
            <person name="Sahin N."/>
            <person name="Tani A."/>
        </authorList>
    </citation>
    <scope>NUCLEOTIDE SEQUENCE</scope>
    <source>
        <strain evidence="4">DSM 23632</strain>
    </source>
</reference>
<comment type="caution">
    <text evidence="4">The sequence shown here is derived from an EMBL/GenBank/DDBJ whole genome shotgun (WGS) entry which is preliminary data.</text>
</comment>
<dbReference type="InterPro" id="IPR028939">
    <property type="entry name" value="P5C_Rdtase_cat_N"/>
</dbReference>
<dbReference type="InterPro" id="IPR008927">
    <property type="entry name" value="6-PGluconate_DH-like_C_sf"/>
</dbReference>
<evidence type="ECO:0008006" key="6">
    <source>
        <dbReference type="Google" id="ProtNLM"/>
    </source>
</evidence>
<feature type="domain" description="Phosphogluconate dehydrogenase NAD-binding putative C-terminal" evidence="3">
    <location>
        <begin position="189"/>
        <end position="258"/>
    </location>
</feature>
<evidence type="ECO:0000313" key="5">
    <source>
        <dbReference type="Proteomes" id="UP001055057"/>
    </source>
</evidence>
<dbReference type="Gene3D" id="1.10.1040.10">
    <property type="entry name" value="N-(1-d-carboxylethyl)-l-norvaline Dehydrogenase, domain 2"/>
    <property type="match status" value="1"/>
</dbReference>
<dbReference type="Pfam" id="PF09130">
    <property type="entry name" value="DUF1932"/>
    <property type="match status" value="1"/>
</dbReference>
<dbReference type="Pfam" id="PF03807">
    <property type="entry name" value="F420_oxidored"/>
    <property type="match status" value="1"/>
</dbReference>
<dbReference type="PANTHER" id="PTHR43580">
    <property type="entry name" value="OXIDOREDUCTASE GLYR1-RELATED"/>
    <property type="match status" value="1"/>
</dbReference>
<evidence type="ECO:0000259" key="3">
    <source>
        <dbReference type="Pfam" id="PF09130"/>
    </source>
</evidence>
<evidence type="ECO:0000313" key="4">
    <source>
        <dbReference type="EMBL" id="GJE58455.1"/>
    </source>
</evidence>
<keyword evidence="5" id="KW-1185">Reference proteome</keyword>
<name>A0ABQ4TX56_9HYPH</name>
<accession>A0ABQ4TX56</accession>
<organism evidence="4 5">
    <name type="scientific">Methylobacterium trifolii</name>
    <dbReference type="NCBI Taxonomy" id="1003092"/>
    <lineage>
        <taxon>Bacteria</taxon>
        <taxon>Pseudomonadati</taxon>
        <taxon>Pseudomonadota</taxon>
        <taxon>Alphaproteobacteria</taxon>
        <taxon>Hyphomicrobiales</taxon>
        <taxon>Methylobacteriaceae</taxon>
        <taxon>Methylobacterium</taxon>
    </lineage>
</organism>
<dbReference type="InterPro" id="IPR015815">
    <property type="entry name" value="HIBADH-related"/>
</dbReference>
<dbReference type="PANTHER" id="PTHR43580:SF2">
    <property type="entry name" value="CYTOKINE-LIKE NUCLEAR FACTOR N-PAC"/>
    <property type="match status" value="1"/>
</dbReference>
<evidence type="ECO:0000256" key="1">
    <source>
        <dbReference type="ARBA" id="ARBA00023002"/>
    </source>
</evidence>
<sequence>MKTIAVIAPGAMGSAVALRLTGEGARVLTALDGRSEATRARAAAAGMEAAGDEALAGADIVLSIVPPAEAEALARRLSPHLAAAARKPVYVDANAVSPETVRRIGGIVAATGTPFLDGAIIGLPPKPGTPGPRVYVSGDDPAPAMALRELGLDLRVCPGGVGAASSLKMSYAGINKGLTALAALMVLAADRAGAGEALLAELAENEPQLLARFAKGLPDMVPKAYRWAPEMREIAGFLGQDEAGRQVFAGNARLYERLSGDDGTEDIAALLRFAQTAAGRG</sequence>